<name>A0A8J3ARA4_9BACI</name>
<evidence type="ECO:0000313" key="2">
    <source>
        <dbReference type="EMBL" id="GGI17349.1"/>
    </source>
</evidence>
<dbReference type="EMBL" id="BMHB01000003">
    <property type="protein sequence ID" value="GGI17349.1"/>
    <property type="molecule type" value="Genomic_DNA"/>
</dbReference>
<dbReference type="OrthoDB" id="9811177at2"/>
<accession>A0A8J3ARA4</accession>
<protein>
    <submittedName>
        <fullName evidence="2">Zinc metalloprotease</fullName>
    </submittedName>
</protein>
<dbReference type="AlphaFoldDB" id="A0A8J3ARA4"/>
<keyword evidence="3" id="KW-1185">Reference proteome</keyword>
<feature type="domain" description="YgjP-like metallopeptidase" evidence="1">
    <location>
        <begin position="20"/>
        <end position="227"/>
    </location>
</feature>
<dbReference type="GO" id="GO:0008237">
    <property type="term" value="F:metallopeptidase activity"/>
    <property type="evidence" value="ECO:0007669"/>
    <property type="project" value="UniProtKB-KW"/>
</dbReference>
<dbReference type="InterPro" id="IPR053136">
    <property type="entry name" value="UTP_pyrophosphatase-like"/>
</dbReference>
<organism evidence="2 3">
    <name type="scientific">Gottfriedia solisilvae</name>
    <dbReference type="NCBI Taxonomy" id="1516104"/>
    <lineage>
        <taxon>Bacteria</taxon>
        <taxon>Bacillati</taxon>
        <taxon>Bacillota</taxon>
        <taxon>Bacilli</taxon>
        <taxon>Bacillales</taxon>
        <taxon>Bacillaceae</taxon>
        <taxon>Gottfriedia</taxon>
    </lineage>
</organism>
<keyword evidence="2" id="KW-0378">Hydrolase</keyword>
<dbReference type="Gene3D" id="3.30.2010.10">
    <property type="entry name" value="Metalloproteases ('zincins'), catalytic domain"/>
    <property type="match status" value="1"/>
</dbReference>
<keyword evidence="2" id="KW-0482">Metalloprotease</keyword>
<dbReference type="PANTHER" id="PTHR30399:SF1">
    <property type="entry name" value="UTP PYROPHOSPHATASE"/>
    <property type="match status" value="1"/>
</dbReference>
<evidence type="ECO:0000259" key="1">
    <source>
        <dbReference type="Pfam" id="PF01863"/>
    </source>
</evidence>
<reference evidence="3" key="1">
    <citation type="journal article" date="2019" name="Int. J. Syst. Evol. Microbiol.">
        <title>The Global Catalogue of Microorganisms (GCM) 10K type strain sequencing project: providing services to taxonomists for standard genome sequencing and annotation.</title>
        <authorList>
            <consortium name="The Broad Institute Genomics Platform"/>
            <consortium name="The Broad Institute Genome Sequencing Center for Infectious Disease"/>
            <person name="Wu L."/>
            <person name="Ma J."/>
        </authorList>
    </citation>
    <scope>NUCLEOTIDE SEQUENCE [LARGE SCALE GENOMIC DNA]</scope>
    <source>
        <strain evidence="3">CGMCC 1.14993</strain>
    </source>
</reference>
<dbReference type="Proteomes" id="UP000626244">
    <property type="component" value="Unassembled WGS sequence"/>
</dbReference>
<sequence>MIHTYLGESISFEISFKKRKSIGIYIDIYGNVEVRAPKGTTEESIIKLIEEKWTWILESSKEMKDRFEGPQKKEYEYGEKFLYLGNSYPIQIFQDETKDQDYVKFKDGTLRVFVKKLEDEKIKQALKRFYYQQCKTLVESGIKYYQSNFKVKPSAIRITDSKKNWGTCDSNRQLTFNWRLAMAPQNVIEYVIVHEMCHMVHMNHDRSFWRLVGKIIPDYKEREYWLAISNWKMTV</sequence>
<dbReference type="CDD" id="cd07344">
    <property type="entry name" value="M48_yhfN_like"/>
    <property type="match status" value="1"/>
</dbReference>
<dbReference type="PANTHER" id="PTHR30399">
    <property type="entry name" value="UNCHARACTERIZED PROTEIN YGJP"/>
    <property type="match status" value="1"/>
</dbReference>
<keyword evidence="2" id="KW-0645">Protease</keyword>
<dbReference type="RefSeq" id="WP_088002156.1">
    <property type="nucleotide sequence ID" value="NZ_BMHB01000003.1"/>
</dbReference>
<gene>
    <name evidence="2" type="ORF">GCM10007380_37500</name>
</gene>
<proteinExistence type="predicted"/>
<evidence type="ECO:0000313" key="3">
    <source>
        <dbReference type="Proteomes" id="UP000626244"/>
    </source>
</evidence>
<comment type="caution">
    <text evidence="2">The sequence shown here is derived from an EMBL/GenBank/DDBJ whole genome shotgun (WGS) entry which is preliminary data.</text>
</comment>
<dbReference type="InterPro" id="IPR002725">
    <property type="entry name" value="YgjP-like_metallopeptidase"/>
</dbReference>
<dbReference type="Pfam" id="PF01863">
    <property type="entry name" value="YgjP-like"/>
    <property type="match status" value="1"/>
</dbReference>